<organism evidence="7 9">
    <name type="scientific">Shewanella chilikensis</name>
    <dbReference type="NCBI Taxonomy" id="558541"/>
    <lineage>
        <taxon>Bacteria</taxon>
        <taxon>Pseudomonadati</taxon>
        <taxon>Pseudomonadota</taxon>
        <taxon>Gammaproteobacteria</taxon>
        <taxon>Alteromonadales</taxon>
        <taxon>Shewanellaceae</taxon>
        <taxon>Shewanella</taxon>
    </lineage>
</organism>
<evidence type="ECO:0000313" key="8">
    <source>
        <dbReference type="Proteomes" id="UP000247584"/>
    </source>
</evidence>
<proteinExistence type="predicted"/>
<dbReference type="EC" id="2.7.7.65" evidence="2"/>
<dbReference type="PROSITE" id="PS50887">
    <property type="entry name" value="GGDEF"/>
    <property type="match status" value="1"/>
</dbReference>
<dbReference type="Proteomes" id="UP000502117">
    <property type="component" value="Chromosome"/>
</dbReference>
<keyword evidence="8" id="KW-1185">Reference proteome</keyword>
<comment type="catalytic activity">
    <reaction evidence="3">
        <text>2 GTP = 3',3'-c-di-GMP + 2 diphosphate</text>
        <dbReference type="Rhea" id="RHEA:24898"/>
        <dbReference type="ChEBI" id="CHEBI:33019"/>
        <dbReference type="ChEBI" id="CHEBI:37565"/>
        <dbReference type="ChEBI" id="CHEBI:58805"/>
        <dbReference type="EC" id="2.7.7.65"/>
    </reaction>
</comment>
<keyword evidence="4" id="KW-1133">Transmembrane helix</keyword>
<evidence type="ECO:0000256" key="3">
    <source>
        <dbReference type="ARBA" id="ARBA00034247"/>
    </source>
</evidence>
<dbReference type="InterPro" id="IPR011622">
    <property type="entry name" value="7TMR_DISM_rcpt_extracell_dom2"/>
</dbReference>
<gene>
    <name evidence="6" type="ORF">C8J23_12660</name>
    <name evidence="7" type="ORF">GII14_02800</name>
</gene>
<keyword evidence="4" id="KW-0812">Transmembrane</keyword>
<feature type="transmembrane region" description="Helical" evidence="4">
    <location>
        <begin position="247"/>
        <end position="268"/>
    </location>
</feature>
<dbReference type="RefSeq" id="WP_101055998.1">
    <property type="nucleotide sequence ID" value="NZ_BMXX01000026.1"/>
</dbReference>
<dbReference type="PANTHER" id="PTHR45138:SF9">
    <property type="entry name" value="DIGUANYLATE CYCLASE DGCM-RELATED"/>
    <property type="match status" value="1"/>
</dbReference>
<dbReference type="InterPro" id="IPR043128">
    <property type="entry name" value="Rev_trsase/Diguanyl_cyclase"/>
</dbReference>
<reference evidence="6 8" key="1">
    <citation type="submission" date="2018-06" db="EMBL/GenBank/DDBJ databases">
        <title>Genomic Encyclopedia of Type Strains, Phase III (KMG-III): the genomes of soil and plant-associated and newly described type strains.</title>
        <authorList>
            <person name="Whitman W."/>
        </authorList>
    </citation>
    <scope>NUCLEOTIDE SEQUENCE [LARGE SCALE GENOMIC DNA]</scope>
    <source>
        <strain evidence="6 8">JC5</strain>
    </source>
</reference>
<dbReference type="PANTHER" id="PTHR45138">
    <property type="entry name" value="REGULATORY COMPONENTS OF SENSORY TRANSDUCTION SYSTEM"/>
    <property type="match status" value="1"/>
</dbReference>
<evidence type="ECO:0000259" key="5">
    <source>
        <dbReference type="PROSITE" id="PS50887"/>
    </source>
</evidence>
<dbReference type="Gene3D" id="3.30.70.270">
    <property type="match status" value="1"/>
</dbReference>
<dbReference type="EMBL" id="QJSY01000026">
    <property type="protein sequence ID" value="PYE56971.1"/>
    <property type="molecule type" value="Genomic_DNA"/>
</dbReference>
<feature type="transmembrane region" description="Helical" evidence="4">
    <location>
        <begin position="188"/>
        <end position="208"/>
    </location>
</feature>
<feature type="transmembrane region" description="Helical" evidence="4">
    <location>
        <begin position="309"/>
        <end position="325"/>
    </location>
</feature>
<dbReference type="Pfam" id="PF07695">
    <property type="entry name" value="7TMR-DISM_7TM"/>
    <property type="match status" value="1"/>
</dbReference>
<dbReference type="NCBIfam" id="TIGR00254">
    <property type="entry name" value="GGDEF"/>
    <property type="match status" value="1"/>
</dbReference>
<dbReference type="Proteomes" id="UP000247584">
    <property type="component" value="Unassembled WGS sequence"/>
</dbReference>
<feature type="transmembrane region" description="Helical" evidence="4">
    <location>
        <begin position="365"/>
        <end position="384"/>
    </location>
</feature>
<evidence type="ECO:0000256" key="1">
    <source>
        <dbReference type="ARBA" id="ARBA00001946"/>
    </source>
</evidence>
<dbReference type="SMART" id="SM00267">
    <property type="entry name" value="GGDEF"/>
    <property type="match status" value="1"/>
</dbReference>
<dbReference type="GO" id="GO:0005886">
    <property type="term" value="C:plasma membrane"/>
    <property type="evidence" value="ECO:0007669"/>
    <property type="project" value="TreeGrafter"/>
</dbReference>
<dbReference type="Pfam" id="PF00990">
    <property type="entry name" value="GGDEF"/>
    <property type="match status" value="1"/>
</dbReference>
<dbReference type="GO" id="GO:0052621">
    <property type="term" value="F:diguanylate cyclase activity"/>
    <property type="evidence" value="ECO:0007669"/>
    <property type="project" value="UniProtKB-EC"/>
</dbReference>
<dbReference type="Pfam" id="PF07696">
    <property type="entry name" value="7TMR-DISMED2"/>
    <property type="match status" value="1"/>
</dbReference>
<comment type="cofactor">
    <cofactor evidence="1">
        <name>Mg(2+)</name>
        <dbReference type="ChEBI" id="CHEBI:18420"/>
    </cofactor>
</comment>
<evidence type="ECO:0000313" key="7">
    <source>
        <dbReference type="EMBL" id="QIJ03208.1"/>
    </source>
</evidence>
<evidence type="ECO:0000313" key="9">
    <source>
        <dbReference type="Proteomes" id="UP000502117"/>
    </source>
</evidence>
<accession>A0A6G7LN40</accession>
<dbReference type="SUPFAM" id="SSF55073">
    <property type="entry name" value="Nucleotide cyclase"/>
    <property type="match status" value="1"/>
</dbReference>
<evidence type="ECO:0000313" key="6">
    <source>
        <dbReference type="EMBL" id="PYE56971.1"/>
    </source>
</evidence>
<dbReference type="CDD" id="cd01949">
    <property type="entry name" value="GGDEF"/>
    <property type="match status" value="1"/>
</dbReference>
<dbReference type="InterPro" id="IPR011623">
    <property type="entry name" value="7TMR_DISM_rcpt_extracell_dom1"/>
</dbReference>
<dbReference type="Gene3D" id="2.60.40.2380">
    <property type="match status" value="1"/>
</dbReference>
<evidence type="ECO:0000256" key="2">
    <source>
        <dbReference type="ARBA" id="ARBA00012528"/>
    </source>
</evidence>
<feature type="transmembrane region" description="Helical" evidence="4">
    <location>
        <begin position="215"/>
        <end position="235"/>
    </location>
</feature>
<name>A0A6G7LN40_9GAMM</name>
<dbReference type="FunFam" id="3.30.70.270:FF:000001">
    <property type="entry name" value="Diguanylate cyclase domain protein"/>
    <property type="match status" value="1"/>
</dbReference>
<dbReference type="AlphaFoldDB" id="A0A6G7LN40"/>
<dbReference type="GO" id="GO:1902201">
    <property type="term" value="P:negative regulation of bacterial-type flagellum-dependent cell motility"/>
    <property type="evidence" value="ECO:0007669"/>
    <property type="project" value="TreeGrafter"/>
</dbReference>
<dbReference type="InterPro" id="IPR029787">
    <property type="entry name" value="Nucleotide_cyclase"/>
</dbReference>
<dbReference type="InterPro" id="IPR000160">
    <property type="entry name" value="GGDEF_dom"/>
</dbReference>
<feature type="domain" description="GGDEF" evidence="5">
    <location>
        <begin position="433"/>
        <end position="567"/>
    </location>
</feature>
<feature type="transmembrane region" description="Helical" evidence="4">
    <location>
        <begin position="332"/>
        <end position="353"/>
    </location>
</feature>
<feature type="transmembrane region" description="Helical" evidence="4">
    <location>
        <begin position="280"/>
        <end position="297"/>
    </location>
</feature>
<sequence length="583" mass="65375">MELRYALLCLFLLLTSLKPFALEQVKLPVINIEQSSVALDEFKIGYFIDDSQNLGFEQARQKPFGVTDNVTTLGTNARVTWFKLILHNRLSQAKPLFLHLPHAYHVQQIDIYEESGQQLQRHEQLDLEQAANNPLMYRGTVVYPLKLAPDQITTLYIRSHAYSHQWFAMTLMDGENSRRALVSTHYDIALMVGMLLALVFYNCLLYFATSKKENIYYSLYLISGLVWIALSYGLVASVFNAYGSSVFMLNLSLLTMPIFLLLFMTAIFETRKFYPTEHKALQLMLLLLLATLFWGLFDISAALKPASSLAALMMLVTFSVSISLYRKGNPLVKYFLVGHSFFVIFNGIAVLFYKGLISPSYLSSHGVGIGIMLEALTLAFIISYRIKILEDIRASQEELKRQAATDPLTKLYNRRYFYSEADYQLKLAGRNGEAISVLILDIDSFKQINDNFGHHLGDRVIVALAKLLKQHCQGAEMAARFGGEEFVILLPGAPLNQALQRAEQLRLNVEAMQLTADTGDKISCTISLGIAEVEIATESIEAAVKRADHALYQAKNSGRNRVVANSSAGDQGVNTDIEINPGL</sequence>
<protein>
    <recommendedName>
        <fullName evidence="2">diguanylate cyclase</fullName>
        <ecNumber evidence="2">2.7.7.65</ecNumber>
    </recommendedName>
</protein>
<dbReference type="InterPro" id="IPR050469">
    <property type="entry name" value="Diguanylate_Cyclase"/>
</dbReference>
<dbReference type="GO" id="GO:0043709">
    <property type="term" value="P:cell adhesion involved in single-species biofilm formation"/>
    <property type="evidence" value="ECO:0007669"/>
    <property type="project" value="TreeGrafter"/>
</dbReference>
<reference evidence="7 9" key="2">
    <citation type="submission" date="2019-11" db="EMBL/GenBank/DDBJ databases">
        <title>Complete Genome Sequence of Shewanella chilikensis Strain DC57, Isolated from Corroded Seal Rings at a floating production facility in Australia.</title>
        <authorList>
            <person name="Salgar-Chaparro S.J."/>
            <person name="Castillo-Villamizar G.A."/>
            <person name="Poehlein A."/>
            <person name="Daniel R."/>
            <person name="Machuca L."/>
        </authorList>
    </citation>
    <scope>NUCLEOTIDE SEQUENCE [LARGE SCALE GENOMIC DNA]</scope>
    <source>
        <strain evidence="7 9">DC57</strain>
    </source>
</reference>
<dbReference type="EMBL" id="CP045857">
    <property type="protein sequence ID" value="QIJ03208.1"/>
    <property type="molecule type" value="Genomic_DNA"/>
</dbReference>
<keyword evidence="4" id="KW-0472">Membrane</keyword>
<dbReference type="KEGG" id="schk:GII14_02800"/>
<evidence type="ECO:0000256" key="4">
    <source>
        <dbReference type="SAM" id="Phobius"/>
    </source>
</evidence>